<dbReference type="AlphaFoldDB" id="A0AAV2CBE1"/>
<dbReference type="Proteomes" id="UP001497516">
    <property type="component" value="Chromosome 1"/>
</dbReference>
<proteinExistence type="predicted"/>
<organism evidence="1 2">
    <name type="scientific">Linum trigynum</name>
    <dbReference type="NCBI Taxonomy" id="586398"/>
    <lineage>
        <taxon>Eukaryota</taxon>
        <taxon>Viridiplantae</taxon>
        <taxon>Streptophyta</taxon>
        <taxon>Embryophyta</taxon>
        <taxon>Tracheophyta</taxon>
        <taxon>Spermatophyta</taxon>
        <taxon>Magnoliopsida</taxon>
        <taxon>eudicotyledons</taxon>
        <taxon>Gunneridae</taxon>
        <taxon>Pentapetalae</taxon>
        <taxon>rosids</taxon>
        <taxon>fabids</taxon>
        <taxon>Malpighiales</taxon>
        <taxon>Linaceae</taxon>
        <taxon>Linum</taxon>
    </lineage>
</organism>
<name>A0AAV2CBE1_9ROSI</name>
<keyword evidence="2" id="KW-1185">Reference proteome</keyword>
<accession>A0AAV2CBE1</accession>
<evidence type="ECO:0000313" key="1">
    <source>
        <dbReference type="EMBL" id="CAL1353075.1"/>
    </source>
</evidence>
<reference evidence="1 2" key="1">
    <citation type="submission" date="2024-04" db="EMBL/GenBank/DDBJ databases">
        <authorList>
            <person name="Fracassetti M."/>
        </authorList>
    </citation>
    <scope>NUCLEOTIDE SEQUENCE [LARGE SCALE GENOMIC DNA]</scope>
</reference>
<dbReference type="EMBL" id="OZ034813">
    <property type="protein sequence ID" value="CAL1353075.1"/>
    <property type="molecule type" value="Genomic_DNA"/>
</dbReference>
<protein>
    <submittedName>
        <fullName evidence="1">Uncharacterized protein</fullName>
    </submittedName>
</protein>
<gene>
    <name evidence="1" type="ORF">LTRI10_LOCUS1002</name>
</gene>
<sequence length="96" mass="10484">MKEGEKAEFGNWCGSCALVYSTSQPAQCQPRKQFGGRLKLERAPNSTCPFPLSLSADISSAQLLTNSIEMKAKERNNKAMGEEREATSIGFQIIVA</sequence>
<evidence type="ECO:0000313" key="2">
    <source>
        <dbReference type="Proteomes" id="UP001497516"/>
    </source>
</evidence>